<evidence type="ECO:0000259" key="1">
    <source>
        <dbReference type="Pfam" id="PF14742"/>
    </source>
</evidence>
<dbReference type="Proteomes" id="UP000284547">
    <property type="component" value="Unassembled WGS sequence"/>
</dbReference>
<proteinExistence type="predicted"/>
<dbReference type="InterPro" id="IPR032856">
    <property type="entry name" value="GDE_N_bis"/>
</dbReference>
<dbReference type="EMBL" id="QWEY01000004">
    <property type="protein sequence ID" value="RGP37479.1"/>
    <property type="molecule type" value="Genomic_DNA"/>
</dbReference>
<sequence length="736" mass="80639">MPAYRRPPMDAQQTTFDEHMVDPLTMIADDQNDALNPGISQFSLKDETCFLLANDHGDIKGFADGYFCNDTRLLSHFVLRIGGRRPVLLGAALSGDHVYFEANLTNASVELDHGDTLAQGNLHVNRTRFLRDGRMFERIAVTNYSLGPVDLPLSFQIAADFRDIFEVRGMKRAARGQVLPIETGRTHIGFGYEGLDGASRALTLSLSQPITATPEGDEIRLVMHVPRGARRLLYLEAGAGRTDPGRTRHRINRAAAHRAMKTKRQSGASIQTSGPLFNDWLSRTRADIALLSSDLDTGPYPFAGIPWFSTAFGRDGIITALATLWLDPDLARGVLRFLAETQATEYDEFSDAAPGKILHEIRGGEMAHLREVPFGRYYGAVDTTPLFVHLAAEYARRTGDDAFVDTLWPSLKRAISWIETTRARDANGLVSYARGRGTGLRNQGWKDSADAVFHADGTLAEGPVSLVEVQGYTYRALTGMADMAFRRGDNAYSETLQVSARQLQQAVEDLFWMPEAEFYALALDGASRQCAVRTTNAGHLLYSGLPSPDRGQAVARALLKPDFLSGWGLRTVAIGESRFNPLSYHNGSVWPHDTAICSAGIDHYSEPESAPRALARLFEASFHFGKSVPELFCGFARVPGEGPVAYPVACVPQAWAAASAFLLLKTTLGLDIDAYARDVRVINPRLPAGIDQLSVRNLDVGGTKVSVEFQRKYDQVTCTVTRSGGASVPALVYHID</sequence>
<feature type="domain" description="Putative glycogen debranching enzyme N-terminal" evidence="1">
    <location>
        <begin position="44"/>
        <end position="235"/>
    </location>
</feature>
<dbReference type="SUPFAM" id="SSF48208">
    <property type="entry name" value="Six-hairpin glycosidases"/>
    <property type="match status" value="1"/>
</dbReference>
<evidence type="ECO:0000259" key="2">
    <source>
        <dbReference type="Pfam" id="PF22422"/>
    </source>
</evidence>
<name>A0A411Z332_9RHOB</name>
<organism evidence="3 4">
    <name type="scientific">Pseudotabrizicola alkalilacus</name>
    <dbReference type="NCBI Taxonomy" id="2305252"/>
    <lineage>
        <taxon>Bacteria</taxon>
        <taxon>Pseudomonadati</taxon>
        <taxon>Pseudomonadota</taxon>
        <taxon>Alphaproteobacteria</taxon>
        <taxon>Rhodobacterales</taxon>
        <taxon>Paracoccaceae</taxon>
        <taxon>Pseudotabrizicola</taxon>
    </lineage>
</organism>
<dbReference type="Pfam" id="PF14742">
    <property type="entry name" value="GDE_N_bis"/>
    <property type="match status" value="1"/>
</dbReference>
<dbReference type="InterPro" id="IPR012341">
    <property type="entry name" value="6hp_glycosidase-like_sf"/>
</dbReference>
<gene>
    <name evidence="3" type="ORF">D1012_09700</name>
</gene>
<comment type="caution">
    <text evidence="3">The sequence shown here is derived from an EMBL/GenBank/DDBJ whole genome shotgun (WGS) entry which is preliminary data.</text>
</comment>
<protein>
    <submittedName>
        <fullName evidence="3">Amylo-alpha-1,6-glucosidase</fullName>
    </submittedName>
</protein>
<dbReference type="AlphaFoldDB" id="A0A411Z332"/>
<evidence type="ECO:0000313" key="4">
    <source>
        <dbReference type="Proteomes" id="UP000284547"/>
    </source>
</evidence>
<dbReference type="Gene3D" id="1.50.10.10">
    <property type="match status" value="1"/>
</dbReference>
<evidence type="ECO:0000313" key="3">
    <source>
        <dbReference type="EMBL" id="RGP37479.1"/>
    </source>
</evidence>
<keyword evidence="4" id="KW-1185">Reference proteome</keyword>
<feature type="domain" description="Mannosylglycerate hydrolase MGH1-like glycoside hydrolase" evidence="2">
    <location>
        <begin position="318"/>
        <end position="620"/>
    </location>
</feature>
<accession>A0A411Z332</accession>
<dbReference type="GO" id="GO:0005975">
    <property type="term" value="P:carbohydrate metabolic process"/>
    <property type="evidence" value="ECO:0007669"/>
    <property type="project" value="InterPro"/>
</dbReference>
<dbReference type="Pfam" id="PF22422">
    <property type="entry name" value="MGH1-like_GH"/>
    <property type="match status" value="1"/>
</dbReference>
<dbReference type="InterPro" id="IPR008928">
    <property type="entry name" value="6-hairpin_glycosidase_sf"/>
</dbReference>
<dbReference type="InterPro" id="IPR054491">
    <property type="entry name" value="MGH1-like_GH"/>
</dbReference>
<reference evidence="3 4" key="1">
    <citation type="submission" date="2018-08" db="EMBL/GenBank/DDBJ databases">
        <title>Flavobacterium tibetense sp. nov., isolated from a wetland YonghuCo on Tibetan Plateau.</title>
        <authorList>
            <person name="Phurbu D."/>
            <person name="Lu H."/>
            <person name="Xing P."/>
        </authorList>
    </citation>
    <scope>NUCLEOTIDE SEQUENCE [LARGE SCALE GENOMIC DNA]</scope>
    <source>
        <strain evidence="3 4">DJC</strain>
    </source>
</reference>